<sequence length="61" mass="6983">MFTHRPNHFQVPPPGKDSLYNRLFLMGIEAVLGLAPAPEYTFLSLSMFLLLETTSRLFKLD</sequence>
<dbReference type="EMBL" id="HG994373">
    <property type="protein sequence ID" value="CAF1747100.1"/>
    <property type="molecule type" value="Genomic_DNA"/>
</dbReference>
<reference evidence="1" key="1">
    <citation type="submission" date="2021-01" db="EMBL/GenBank/DDBJ databases">
        <authorList>
            <consortium name="Genoscope - CEA"/>
            <person name="William W."/>
        </authorList>
    </citation>
    <scope>NUCLEOTIDE SEQUENCE</scope>
</reference>
<dbReference type="Proteomes" id="UP001295469">
    <property type="component" value="Chromosome C09"/>
</dbReference>
<gene>
    <name evidence="1" type="ORF">DARMORV10_C09P36870.1</name>
</gene>
<organism evidence="1">
    <name type="scientific">Brassica napus</name>
    <name type="common">Rape</name>
    <dbReference type="NCBI Taxonomy" id="3708"/>
    <lineage>
        <taxon>Eukaryota</taxon>
        <taxon>Viridiplantae</taxon>
        <taxon>Streptophyta</taxon>
        <taxon>Embryophyta</taxon>
        <taxon>Tracheophyta</taxon>
        <taxon>Spermatophyta</taxon>
        <taxon>Magnoliopsida</taxon>
        <taxon>eudicotyledons</taxon>
        <taxon>Gunneridae</taxon>
        <taxon>Pentapetalae</taxon>
        <taxon>rosids</taxon>
        <taxon>malvids</taxon>
        <taxon>Brassicales</taxon>
        <taxon>Brassicaceae</taxon>
        <taxon>Brassiceae</taxon>
        <taxon>Brassica</taxon>
    </lineage>
</organism>
<dbReference type="Gramene" id="CDX99513">
    <property type="protein sequence ID" value="CDX99513"/>
    <property type="gene ID" value="GSBRNA2T00107914001"/>
</dbReference>
<name>A0A816J0A1_BRANA</name>
<proteinExistence type="predicted"/>
<accession>A0A816J0A1</accession>
<protein>
    <submittedName>
        <fullName evidence="1">(rape) hypothetical protein</fullName>
    </submittedName>
</protein>
<dbReference type="AlphaFoldDB" id="A0A816J0A1"/>
<evidence type="ECO:0000313" key="1">
    <source>
        <dbReference type="EMBL" id="CAF1747100.1"/>
    </source>
</evidence>